<dbReference type="EMBL" id="SMMG02000004">
    <property type="protein sequence ID" value="KAA3477470.1"/>
    <property type="molecule type" value="Genomic_DNA"/>
</dbReference>
<proteinExistence type="predicted"/>
<organism evidence="1 2">
    <name type="scientific">Gossypium australe</name>
    <dbReference type="NCBI Taxonomy" id="47621"/>
    <lineage>
        <taxon>Eukaryota</taxon>
        <taxon>Viridiplantae</taxon>
        <taxon>Streptophyta</taxon>
        <taxon>Embryophyta</taxon>
        <taxon>Tracheophyta</taxon>
        <taxon>Spermatophyta</taxon>
        <taxon>Magnoliopsida</taxon>
        <taxon>eudicotyledons</taxon>
        <taxon>Gunneridae</taxon>
        <taxon>Pentapetalae</taxon>
        <taxon>rosids</taxon>
        <taxon>malvids</taxon>
        <taxon>Malvales</taxon>
        <taxon>Malvaceae</taxon>
        <taxon>Malvoideae</taxon>
        <taxon>Gossypium</taxon>
    </lineage>
</organism>
<protein>
    <submittedName>
        <fullName evidence="1">Integrase, catalytic core</fullName>
    </submittedName>
</protein>
<reference evidence="2" key="1">
    <citation type="journal article" date="2019" name="Plant Biotechnol. J.">
        <title>Genome sequencing of the Australian wild diploid species Gossypium australe highlights disease resistance and delayed gland morphogenesis.</title>
        <authorList>
            <person name="Cai Y."/>
            <person name="Cai X."/>
            <person name="Wang Q."/>
            <person name="Wang P."/>
            <person name="Zhang Y."/>
            <person name="Cai C."/>
            <person name="Xu Y."/>
            <person name="Wang K."/>
            <person name="Zhou Z."/>
            <person name="Wang C."/>
            <person name="Geng S."/>
            <person name="Li B."/>
            <person name="Dong Q."/>
            <person name="Hou Y."/>
            <person name="Wang H."/>
            <person name="Ai P."/>
            <person name="Liu Z."/>
            <person name="Yi F."/>
            <person name="Sun M."/>
            <person name="An G."/>
            <person name="Cheng J."/>
            <person name="Zhang Y."/>
            <person name="Shi Q."/>
            <person name="Xie Y."/>
            <person name="Shi X."/>
            <person name="Chang Y."/>
            <person name="Huang F."/>
            <person name="Chen Y."/>
            <person name="Hong S."/>
            <person name="Mi L."/>
            <person name="Sun Q."/>
            <person name="Zhang L."/>
            <person name="Zhou B."/>
            <person name="Peng R."/>
            <person name="Zhang X."/>
            <person name="Liu F."/>
        </authorList>
    </citation>
    <scope>NUCLEOTIDE SEQUENCE [LARGE SCALE GENOMIC DNA]</scope>
    <source>
        <strain evidence="2">cv. PA1801</strain>
    </source>
</reference>
<dbReference type="Proteomes" id="UP000325315">
    <property type="component" value="Unassembled WGS sequence"/>
</dbReference>
<sequence length="180" mass="20806">MVLLNASIDIYLKLLRALRFQANLPIKFWGRHASHFTYSSHASSGMFYPLSQFLSYSKLASKHTSFLAAITNNDDPKTYSQTIKDFRWQEAMKKELVALDQNQAWTLEPLPSGKKSIGCKWWPKVIDKLKDWTALRHSLQSQNSPQSELCWLYLLPKHGNDTNLMSIMPSYMAISTRKYT</sequence>
<name>A0A5B6W762_9ROSI</name>
<gene>
    <name evidence="1" type="ORF">EPI10_011355</name>
</gene>
<comment type="caution">
    <text evidence="1">The sequence shown here is derived from an EMBL/GenBank/DDBJ whole genome shotgun (WGS) entry which is preliminary data.</text>
</comment>
<accession>A0A5B6W762</accession>
<keyword evidence="2" id="KW-1185">Reference proteome</keyword>
<evidence type="ECO:0000313" key="2">
    <source>
        <dbReference type="Proteomes" id="UP000325315"/>
    </source>
</evidence>
<dbReference type="OrthoDB" id="1274804at2759"/>
<dbReference type="AlphaFoldDB" id="A0A5B6W762"/>
<evidence type="ECO:0000313" key="1">
    <source>
        <dbReference type="EMBL" id="KAA3477470.1"/>
    </source>
</evidence>